<keyword evidence="3" id="KW-1185">Reference proteome</keyword>
<evidence type="ECO:0000313" key="2">
    <source>
        <dbReference type="EMBL" id="TGJ84220.1"/>
    </source>
</evidence>
<dbReference type="OrthoDB" id="5230585at2759"/>
<evidence type="ECO:0000259" key="1">
    <source>
        <dbReference type="Pfam" id="PF07985"/>
    </source>
</evidence>
<dbReference type="Pfam" id="PF07985">
    <property type="entry name" value="SRR1"/>
    <property type="match status" value="1"/>
</dbReference>
<gene>
    <name evidence="2" type="ORF">E0Z10_g4517</name>
</gene>
<protein>
    <recommendedName>
        <fullName evidence="1">SRR1-like domain-containing protein</fullName>
    </recommendedName>
</protein>
<dbReference type="AlphaFoldDB" id="A0A4Z0YYD8"/>
<sequence length="320" mass="35558">MSSSTTPSGYKPIYTREILNHIEAELANDGEYIELQNSYGHTAKSKNVNRGIGRRDLAPGCKGQGNIVAFNDERNLRRLELRGEPSKFFPVYNLSTLFQGANRTKEETRETFAQVLQAFEASEEAAAIARLIKTNLKGCSVDKVIAFGLGRIGFLRPGPSQTFYEHAAAKIVAKAAQEVSSSPKVKLLIYDPLYTDVCKTVLEEFGLDIIQGFGAKGFSLVDDNTIVLAHHPNFPLREIIADIAKPLLISMRAQSPEGPIPFPDMRADVDSTRSREMLTGYRGVSLPISRQKAFWENTWYIRNEMADPEQVDETKGPSSK</sequence>
<accession>A0A4Z0YYD8</accession>
<name>A0A4Z0YYD8_9PEZI</name>
<dbReference type="EMBL" id="SKBN01000072">
    <property type="protein sequence ID" value="TGJ84220.1"/>
    <property type="molecule type" value="Genomic_DNA"/>
</dbReference>
<organism evidence="2 3">
    <name type="scientific">Xylaria hypoxylon</name>
    <dbReference type="NCBI Taxonomy" id="37992"/>
    <lineage>
        <taxon>Eukaryota</taxon>
        <taxon>Fungi</taxon>
        <taxon>Dikarya</taxon>
        <taxon>Ascomycota</taxon>
        <taxon>Pezizomycotina</taxon>
        <taxon>Sordariomycetes</taxon>
        <taxon>Xylariomycetidae</taxon>
        <taxon>Xylariales</taxon>
        <taxon>Xylariaceae</taxon>
        <taxon>Xylaria</taxon>
    </lineage>
</organism>
<proteinExistence type="predicted"/>
<feature type="domain" description="SRR1-like" evidence="1">
    <location>
        <begin position="135"/>
        <end position="235"/>
    </location>
</feature>
<dbReference type="Proteomes" id="UP000297716">
    <property type="component" value="Unassembled WGS sequence"/>
</dbReference>
<dbReference type="PANTHER" id="PTHR42080:SF1">
    <property type="entry name" value="SRR1-LIKE DOMAIN-CONTAINING PROTEIN"/>
    <property type="match status" value="1"/>
</dbReference>
<dbReference type="PANTHER" id="PTHR42080">
    <property type="entry name" value="SRR1 DOMAIN-CONTAINING PROTEIN"/>
    <property type="match status" value="1"/>
</dbReference>
<dbReference type="InterPro" id="IPR012942">
    <property type="entry name" value="SRR1-like"/>
</dbReference>
<comment type="caution">
    <text evidence="2">The sequence shown here is derived from an EMBL/GenBank/DDBJ whole genome shotgun (WGS) entry which is preliminary data.</text>
</comment>
<evidence type="ECO:0000313" key="3">
    <source>
        <dbReference type="Proteomes" id="UP000297716"/>
    </source>
</evidence>
<reference evidence="2 3" key="1">
    <citation type="submission" date="2019-03" db="EMBL/GenBank/DDBJ databases">
        <title>Draft genome sequence of Xylaria hypoxylon DSM 108379, a ubiquitous saprotrophic-parasitic fungi on hardwood.</title>
        <authorList>
            <person name="Buettner E."/>
            <person name="Leonhardt S."/>
            <person name="Gebauer A.M."/>
            <person name="Liers C."/>
            <person name="Hofrichter M."/>
            <person name="Kellner H."/>
        </authorList>
    </citation>
    <scope>NUCLEOTIDE SEQUENCE [LARGE SCALE GENOMIC DNA]</scope>
    <source>
        <strain evidence="2 3">DSM 108379</strain>
    </source>
</reference>